<keyword evidence="2" id="KW-1185">Reference proteome</keyword>
<sequence>MPDVPGMNGILVEQIAAKSATEVLVWDLIISTTNKGSQSKCDGRTTKNVKVVGVVTFVRPGRSDFAQYISLREINENAPMEHYEYFMPLRARITKWRL</sequence>
<evidence type="ECO:0000313" key="2">
    <source>
        <dbReference type="Proteomes" id="UP001196413"/>
    </source>
</evidence>
<dbReference type="AlphaFoldDB" id="A0AAD5MYD4"/>
<dbReference type="Proteomes" id="UP001196413">
    <property type="component" value="Unassembled WGS sequence"/>
</dbReference>
<dbReference type="EMBL" id="JAHQIW010004976">
    <property type="protein sequence ID" value="KAJ1364428.1"/>
    <property type="molecule type" value="Genomic_DNA"/>
</dbReference>
<accession>A0AAD5MYD4</accession>
<name>A0AAD5MYD4_PARTN</name>
<proteinExistence type="predicted"/>
<comment type="caution">
    <text evidence="1">The sequence shown here is derived from an EMBL/GenBank/DDBJ whole genome shotgun (WGS) entry which is preliminary data.</text>
</comment>
<organism evidence="1 2">
    <name type="scientific">Parelaphostrongylus tenuis</name>
    <name type="common">Meningeal worm</name>
    <dbReference type="NCBI Taxonomy" id="148309"/>
    <lineage>
        <taxon>Eukaryota</taxon>
        <taxon>Metazoa</taxon>
        <taxon>Ecdysozoa</taxon>
        <taxon>Nematoda</taxon>
        <taxon>Chromadorea</taxon>
        <taxon>Rhabditida</taxon>
        <taxon>Rhabditina</taxon>
        <taxon>Rhabditomorpha</taxon>
        <taxon>Strongyloidea</taxon>
        <taxon>Metastrongylidae</taxon>
        <taxon>Parelaphostrongylus</taxon>
    </lineage>
</organism>
<gene>
    <name evidence="1" type="ORF">KIN20_024526</name>
</gene>
<protein>
    <submittedName>
        <fullName evidence="1">Uncharacterized protein</fullName>
    </submittedName>
</protein>
<evidence type="ECO:0000313" key="1">
    <source>
        <dbReference type="EMBL" id="KAJ1364428.1"/>
    </source>
</evidence>
<reference evidence="1" key="1">
    <citation type="submission" date="2021-06" db="EMBL/GenBank/DDBJ databases">
        <title>Parelaphostrongylus tenuis whole genome reference sequence.</title>
        <authorList>
            <person name="Garwood T.J."/>
            <person name="Larsen P.A."/>
            <person name="Fountain-Jones N.M."/>
            <person name="Garbe J.R."/>
            <person name="Macchietto M.G."/>
            <person name="Kania S.A."/>
            <person name="Gerhold R.W."/>
            <person name="Richards J.E."/>
            <person name="Wolf T.M."/>
        </authorList>
    </citation>
    <scope>NUCLEOTIDE SEQUENCE</scope>
    <source>
        <strain evidence="1">MNPRO001-30</strain>
        <tissue evidence="1">Meninges</tissue>
    </source>
</reference>